<keyword evidence="3" id="KW-1185">Reference proteome</keyword>
<protein>
    <submittedName>
        <fullName evidence="2">Uncharacterized protein</fullName>
    </submittedName>
</protein>
<dbReference type="STRING" id="1514971.AUR64_00180"/>
<evidence type="ECO:0000313" key="2">
    <source>
        <dbReference type="EMBL" id="KTG11646.1"/>
    </source>
</evidence>
<gene>
    <name evidence="2" type="ORF">AUR64_00180</name>
</gene>
<accession>A0A0W1RDU2</accession>
<organism evidence="2 3">
    <name type="scientific">Haloprofundus marisrubri</name>
    <dbReference type="NCBI Taxonomy" id="1514971"/>
    <lineage>
        <taxon>Archaea</taxon>
        <taxon>Methanobacteriati</taxon>
        <taxon>Methanobacteriota</taxon>
        <taxon>Stenosarchaea group</taxon>
        <taxon>Halobacteria</taxon>
        <taxon>Halobacteriales</taxon>
        <taxon>Haloferacaceae</taxon>
        <taxon>Haloprofundus</taxon>
    </lineage>
</organism>
<dbReference type="RefSeq" id="WP_058579931.1">
    <property type="nucleotide sequence ID" value="NZ_LOPU01000001.1"/>
</dbReference>
<feature type="region of interest" description="Disordered" evidence="1">
    <location>
        <begin position="1"/>
        <end position="40"/>
    </location>
</feature>
<proteinExistence type="predicted"/>
<dbReference type="AlphaFoldDB" id="A0A0W1RDU2"/>
<evidence type="ECO:0000313" key="3">
    <source>
        <dbReference type="Proteomes" id="UP000054387"/>
    </source>
</evidence>
<reference evidence="2 3" key="1">
    <citation type="submission" date="2015-12" db="EMBL/GenBank/DDBJ databases">
        <title>Haloprofundus marisrubri gen. nov., sp. nov., an extremely halophilic archaeon isolated from the Discovery deep brine-seawater interface in the Red Sea.</title>
        <authorList>
            <person name="Zhang G."/>
            <person name="Stingl U."/>
            <person name="Rashid M."/>
        </authorList>
    </citation>
    <scope>NUCLEOTIDE SEQUENCE [LARGE SCALE GENOMIC DNA]</scope>
    <source>
        <strain evidence="2 3">SB9</strain>
    </source>
</reference>
<name>A0A0W1RDU2_9EURY</name>
<sequence>MGLFGSPSEADEDVSGQFRPVDEEENETDERQPQWWVSARPRDDQFNGTLKRVVDEDAGVVIYAYTNGNAGGVTSVPLSQTELDVGSNSSDSDDADHSSN</sequence>
<dbReference type="EMBL" id="LOPU01000001">
    <property type="protein sequence ID" value="KTG11646.1"/>
    <property type="molecule type" value="Genomic_DNA"/>
</dbReference>
<dbReference type="OrthoDB" id="342818at2157"/>
<dbReference type="Proteomes" id="UP000054387">
    <property type="component" value="Unassembled WGS sequence"/>
</dbReference>
<comment type="caution">
    <text evidence="2">The sequence shown here is derived from an EMBL/GenBank/DDBJ whole genome shotgun (WGS) entry which is preliminary data.</text>
</comment>
<evidence type="ECO:0000256" key="1">
    <source>
        <dbReference type="SAM" id="MobiDB-lite"/>
    </source>
</evidence>